<protein>
    <submittedName>
        <fullName evidence="1 3">Uncharacterized protein</fullName>
    </submittedName>
</protein>
<gene>
    <name evidence="1" type="ORF">BTMF_LOCUS4808</name>
</gene>
<sequence length="50" mass="5835">MPQNYQPLLNCSFNFITSILNKITVATKKDYPSTCYIHLCKVLNFRNLPK</sequence>
<keyword evidence="2" id="KW-1185">Reference proteome</keyword>
<organism evidence="3">
    <name type="scientific">Brugia timori</name>
    <dbReference type="NCBI Taxonomy" id="42155"/>
    <lineage>
        <taxon>Eukaryota</taxon>
        <taxon>Metazoa</taxon>
        <taxon>Ecdysozoa</taxon>
        <taxon>Nematoda</taxon>
        <taxon>Chromadorea</taxon>
        <taxon>Rhabditida</taxon>
        <taxon>Spirurina</taxon>
        <taxon>Spiruromorpha</taxon>
        <taxon>Filarioidea</taxon>
        <taxon>Onchocercidae</taxon>
        <taxon>Brugia</taxon>
    </lineage>
</organism>
<dbReference type="EMBL" id="UZAG01004906">
    <property type="protein sequence ID" value="VDO17315.1"/>
    <property type="molecule type" value="Genomic_DNA"/>
</dbReference>
<evidence type="ECO:0000313" key="2">
    <source>
        <dbReference type="Proteomes" id="UP000280834"/>
    </source>
</evidence>
<evidence type="ECO:0000313" key="3">
    <source>
        <dbReference type="WBParaSite" id="BTMF_0000552701-mRNA-1"/>
    </source>
</evidence>
<evidence type="ECO:0000313" key="1">
    <source>
        <dbReference type="EMBL" id="VDO17315.1"/>
    </source>
</evidence>
<proteinExistence type="predicted"/>
<name>A0A0R3QGM7_9BILA</name>
<dbReference type="AlphaFoldDB" id="A0A0R3QGM7"/>
<reference evidence="1 2" key="2">
    <citation type="submission" date="2018-11" db="EMBL/GenBank/DDBJ databases">
        <authorList>
            <consortium name="Pathogen Informatics"/>
        </authorList>
    </citation>
    <scope>NUCLEOTIDE SEQUENCE [LARGE SCALE GENOMIC DNA]</scope>
</reference>
<reference evidence="3" key="1">
    <citation type="submission" date="2017-02" db="UniProtKB">
        <authorList>
            <consortium name="WormBaseParasite"/>
        </authorList>
    </citation>
    <scope>IDENTIFICATION</scope>
</reference>
<dbReference type="WBParaSite" id="BTMF_0000552701-mRNA-1">
    <property type="protein sequence ID" value="BTMF_0000552701-mRNA-1"/>
    <property type="gene ID" value="BTMF_0000552701"/>
</dbReference>
<accession>A0A0R3QGM7</accession>
<dbReference type="Proteomes" id="UP000280834">
    <property type="component" value="Unassembled WGS sequence"/>
</dbReference>